<evidence type="ECO:0000259" key="1">
    <source>
        <dbReference type="Pfam" id="PF11716"/>
    </source>
</evidence>
<name>A0A1X1WTZ5_MYCIR</name>
<evidence type="ECO:0000313" key="3">
    <source>
        <dbReference type="Proteomes" id="UP000193622"/>
    </source>
</evidence>
<dbReference type="NCBIfam" id="TIGR03083">
    <property type="entry name" value="maleylpyruvate isomerase family mycothiol-dependent enzyme"/>
    <property type="match status" value="1"/>
</dbReference>
<dbReference type="InterPro" id="IPR017520">
    <property type="entry name" value="CHP03086"/>
</dbReference>
<dbReference type="EMBL" id="LQPC01000022">
    <property type="protein sequence ID" value="ORV90126.1"/>
    <property type="molecule type" value="Genomic_DNA"/>
</dbReference>
<comment type="caution">
    <text evidence="2">The sequence shown here is derived from an EMBL/GenBank/DDBJ whole genome shotgun (WGS) entry which is preliminary data.</text>
</comment>
<accession>A0A1X1WTZ5</accession>
<feature type="domain" description="Mycothiol-dependent maleylpyruvate isomerase metal-binding" evidence="1">
    <location>
        <begin position="36"/>
        <end position="145"/>
    </location>
</feature>
<protein>
    <recommendedName>
        <fullName evidence="1">Mycothiol-dependent maleylpyruvate isomerase metal-binding domain-containing protein</fullName>
    </recommendedName>
</protein>
<evidence type="ECO:0000313" key="2">
    <source>
        <dbReference type="EMBL" id="ORV90126.1"/>
    </source>
</evidence>
<organism evidence="2 3">
    <name type="scientific">Mycolicibacterium iranicum</name>
    <name type="common">Mycobacterium iranicum</name>
    <dbReference type="NCBI Taxonomy" id="912594"/>
    <lineage>
        <taxon>Bacteria</taxon>
        <taxon>Bacillati</taxon>
        <taxon>Actinomycetota</taxon>
        <taxon>Actinomycetes</taxon>
        <taxon>Mycobacteriales</taxon>
        <taxon>Mycobacteriaceae</taxon>
        <taxon>Mycolicibacterium</taxon>
    </lineage>
</organism>
<proteinExistence type="predicted"/>
<dbReference type="NCBIfam" id="TIGR03086">
    <property type="entry name" value="TIGR03086 family metal-binding protein"/>
    <property type="match status" value="1"/>
</dbReference>
<dbReference type="InterPro" id="IPR017517">
    <property type="entry name" value="Maleyloyr_isom"/>
</dbReference>
<dbReference type="AlphaFoldDB" id="A0A1X1WTZ5"/>
<dbReference type="Gene3D" id="1.20.120.450">
    <property type="entry name" value="dinb family like domain"/>
    <property type="match status" value="1"/>
</dbReference>
<dbReference type="GO" id="GO:0046872">
    <property type="term" value="F:metal ion binding"/>
    <property type="evidence" value="ECO:0007669"/>
    <property type="project" value="InterPro"/>
</dbReference>
<reference evidence="2 3" key="1">
    <citation type="submission" date="2016-01" db="EMBL/GenBank/DDBJ databases">
        <title>The new phylogeny of the genus Mycobacterium.</title>
        <authorList>
            <person name="Tarcisio F."/>
            <person name="Conor M."/>
            <person name="Antonella G."/>
            <person name="Elisabetta G."/>
            <person name="Giulia F.S."/>
            <person name="Sara T."/>
            <person name="Anna F."/>
            <person name="Clotilde B."/>
            <person name="Roberto B."/>
            <person name="Veronica D.S."/>
            <person name="Fabio R."/>
            <person name="Monica P."/>
            <person name="Olivier J."/>
            <person name="Enrico T."/>
            <person name="Nicola S."/>
        </authorList>
    </citation>
    <scope>NUCLEOTIDE SEQUENCE [LARGE SCALE GENOMIC DNA]</scope>
    <source>
        <strain evidence="2 3">DSM 45541</strain>
    </source>
</reference>
<sequence length="223" mass="23940">MTGLHRHNGAMIASTTDHLGDPRLILDGAIATGGSVIKGVRPEQLAAPTPCADMDVRALLAHLIAVLERVAAHGNGGDPLAVIETGVAEDCWLQAWQESGRRAAEAWSSDAVLKRPMALPWIQGSGAVVLTSYFSELTVHTWDLATATGQRPDWDDAVVAAAFDGARRILPADNRRALYEQISAARGFDEVAVRFAEAVPISDDAPAIDRLVAWNGRDPMKRY</sequence>
<dbReference type="InterPro" id="IPR034660">
    <property type="entry name" value="DinB/YfiT-like"/>
</dbReference>
<gene>
    <name evidence="2" type="ORF">AWC12_08220</name>
</gene>
<dbReference type="SUPFAM" id="SSF109854">
    <property type="entry name" value="DinB/YfiT-like putative metalloenzymes"/>
    <property type="match status" value="1"/>
</dbReference>
<dbReference type="Proteomes" id="UP000193622">
    <property type="component" value="Unassembled WGS sequence"/>
</dbReference>
<dbReference type="InterPro" id="IPR024344">
    <property type="entry name" value="MDMPI_metal-binding"/>
</dbReference>
<dbReference type="Pfam" id="PF11716">
    <property type="entry name" value="MDMPI_N"/>
    <property type="match status" value="1"/>
</dbReference>